<evidence type="ECO:0000259" key="3">
    <source>
        <dbReference type="Pfam" id="PF12804"/>
    </source>
</evidence>
<feature type="domain" description="MobA-like NTP transferase" evidence="3">
    <location>
        <begin position="6"/>
        <end position="137"/>
    </location>
</feature>
<dbReference type="Gene3D" id="3.90.550.10">
    <property type="entry name" value="Spore Coat Polysaccharide Biosynthesis Protein SpsA, Chain A"/>
    <property type="match status" value="1"/>
</dbReference>
<name>A0A6J7JUU6_9ZZZZ</name>
<keyword evidence="2" id="KW-0548">Nucleotidyltransferase</keyword>
<gene>
    <name evidence="4" type="ORF">UFOPK3773_01129</name>
</gene>
<sequence>MGSHQAVILAAGRGTRLGGRGELMPKALLPIGPRSASDPTPTCFLRRQAELLLAAGVDQVVVVVGHLGASVAEAVAGWNLPLSLVTNTTTDMAGSGSLHSLQFAVKSPHGILDGSRATLVLDADIVYHPDALTPLLADPGLTSVLISEATSGDLEEVRVYGSAALPRFIGKGLTPEVVMGEPCLGEAVGIVQFATQHHALARATIDWMVGDPSAPEGSGRFRGYSPARQLTEHEELTQRFMAYGLMVASLLGAEVPFMECDDEADYARLTQHFYPDLIARG</sequence>
<dbReference type="SUPFAM" id="SSF53448">
    <property type="entry name" value="Nucleotide-diphospho-sugar transferases"/>
    <property type="match status" value="1"/>
</dbReference>
<accession>A0A6J7JUU6</accession>
<dbReference type="InterPro" id="IPR025877">
    <property type="entry name" value="MobA-like_NTP_Trfase"/>
</dbReference>
<dbReference type="PANTHER" id="PTHR43584:SF8">
    <property type="entry name" value="N-ACETYLMURAMATE ALPHA-1-PHOSPHATE URIDYLYLTRANSFERASE"/>
    <property type="match status" value="1"/>
</dbReference>
<proteinExistence type="predicted"/>
<evidence type="ECO:0000256" key="1">
    <source>
        <dbReference type="ARBA" id="ARBA00022679"/>
    </source>
</evidence>
<dbReference type="InterPro" id="IPR050065">
    <property type="entry name" value="GlmU-like"/>
</dbReference>
<dbReference type="Pfam" id="PF12804">
    <property type="entry name" value="NTP_transf_3"/>
    <property type="match status" value="1"/>
</dbReference>
<dbReference type="AlphaFoldDB" id="A0A6J7JUU6"/>
<evidence type="ECO:0000256" key="2">
    <source>
        <dbReference type="ARBA" id="ARBA00022695"/>
    </source>
</evidence>
<dbReference type="InterPro" id="IPR029044">
    <property type="entry name" value="Nucleotide-diphossugar_trans"/>
</dbReference>
<evidence type="ECO:0000313" key="4">
    <source>
        <dbReference type="EMBL" id="CAB4945954.1"/>
    </source>
</evidence>
<organism evidence="4">
    <name type="scientific">freshwater metagenome</name>
    <dbReference type="NCBI Taxonomy" id="449393"/>
    <lineage>
        <taxon>unclassified sequences</taxon>
        <taxon>metagenomes</taxon>
        <taxon>ecological metagenomes</taxon>
    </lineage>
</organism>
<dbReference type="EMBL" id="CAFBNF010000120">
    <property type="protein sequence ID" value="CAB4945954.1"/>
    <property type="molecule type" value="Genomic_DNA"/>
</dbReference>
<keyword evidence="1" id="KW-0808">Transferase</keyword>
<reference evidence="4" key="1">
    <citation type="submission" date="2020-05" db="EMBL/GenBank/DDBJ databases">
        <authorList>
            <person name="Chiriac C."/>
            <person name="Salcher M."/>
            <person name="Ghai R."/>
            <person name="Kavagutti S V."/>
        </authorList>
    </citation>
    <scope>NUCLEOTIDE SEQUENCE</scope>
</reference>
<dbReference type="PANTHER" id="PTHR43584">
    <property type="entry name" value="NUCLEOTIDYL TRANSFERASE"/>
    <property type="match status" value="1"/>
</dbReference>
<protein>
    <submittedName>
        <fullName evidence="4">Unannotated protein</fullName>
    </submittedName>
</protein>
<dbReference type="GO" id="GO:0016779">
    <property type="term" value="F:nucleotidyltransferase activity"/>
    <property type="evidence" value="ECO:0007669"/>
    <property type="project" value="UniProtKB-KW"/>
</dbReference>